<dbReference type="EMBL" id="CP097635">
    <property type="protein sequence ID" value="URI06055.1"/>
    <property type="molecule type" value="Genomic_DNA"/>
</dbReference>
<dbReference type="RefSeq" id="WP_250194320.1">
    <property type="nucleotide sequence ID" value="NZ_CP097635.1"/>
</dbReference>
<keyword evidence="14" id="KW-1185">Reference proteome</keyword>
<keyword evidence="7 11" id="KW-1133">Transmembrane helix</keyword>
<evidence type="ECO:0000256" key="3">
    <source>
        <dbReference type="ARBA" id="ARBA00022475"/>
    </source>
</evidence>
<comment type="subcellular location">
    <subcellularLocation>
        <location evidence="1">Cell inner membrane</location>
        <topology evidence="1">Single-pass membrane protein</topology>
    </subcellularLocation>
</comment>
<dbReference type="SUPFAM" id="SSF54523">
    <property type="entry name" value="Pili subunits"/>
    <property type="match status" value="1"/>
</dbReference>
<evidence type="ECO:0000256" key="5">
    <source>
        <dbReference type="ARBA" id="ARBA00022519"/>
    </source>
</evidence>
<feature type="transmembrane region" description="Helical" evidence="11">
    <location>
        <begin position="21"/>
        <end position="40"/>
    </location>
</feature>
<accession>A0ABY4S0M7</accession>
<evidence type="ECO:0000256" key="9">
    <source>
        <dbReference type="ARBA" id="ARBA00025772"/>
    </source>
</evidence>
<dbReference type="Proteomes" id="UP001056201">
    <property type="component" value="Chromosome 1"/>
</dbReference>
<keyword evidence="6 11" id="KW-0812">Transmembrane</keyword>
<dbReference type="Pfam" id="PF12019">
    <property type="entry name" value="GspH"/>
    <property type="match status" value="1"/>
</dbReference>
<dbReference type="Gene3D" id="3.55.40.10">
    <property type="entry name" value="minor pseudopilin epsh domain"/>
    <property type="match status" value="1"/>
</dbReference>
<evidence type="ECO:0000256" key="4">
    <source>
        <dbReference type="ARBA" id="ARBA00022481"/>
    </source>
</evidence>
<evidence type="ECO:0000256" key="7">
    <source>
        <dbReference type="ARBA" id="ARBA00022989"/>
    </source>
</evidence>
<evidence type="ECO:0000256" key="11">
    <source>
        <dbReference type="SAM" id="Phobius"/>
    </source>
</evidence>
<evidence type="ECO:0000313" key="13">
    <source>
        <dbReference type="EMBL" id="URI06055.1"/>
    </source>
</evidence>
<evidence type="ECO:0000256" key="8">
    <source>
        <dbReference type="ARBA" id="ARBA00023136"/>
    </source>
</evidence>
<gene>
    <name evidence="13" type="ORF">MW290_08920</name>
</gene>
<comment type="similarity">
    <text evidence="9">Belongs to the GSP H family.</text>
</comment>
<evidence type="ECO:0000256" key="10">
    <source>
        <dbReference type="ARBA" id="ARBA00030775"/>
    </source>
</evidence>
<sequence>MTILSRRLAPCRTRGVTVIESACTAVILSVLLGLGLPSFLASVQRHRVEGVMHQFKTDLRYGYSEAIARGQTVHVSFSRSAAGSCYVIATPQPCPCDTSGLAACSAGSQPLRVVWLPADAGITLESNVRQTTFDGRRNTVTPAAAIDIRSKGPAALHAIVNIVGRTRVCSPNQAMAGHPAC</sequence>
<reference evidence="13" key="1">
    <citation type="submission" date="2022-05" db="EMBL/GenBank/DDBJ databases">
        <title>An RpoN-dependent PEP-CTERM gene is involved in floc formation of an Aquincola tertiaricarbonis strain.</title>
        <authorList>
            <person name="Qiu D."/>
            <person name="Xia M."/>
        </authorList>
    </citation>
    <scope>NUCLEOTIDE SEQUENCE</scope>
    <source>
        <strain evidence="13">RN12</strain>
    </source>
</reference>
<proteinExistence type="inferred from homology"/>
<name>A0ABY4S0M7_AQUTE</name>
<keyword evidence="5" id="KW-0997">Cell inner membrane</keyword>
<evidence type="ECO:0000256" key="2">
    <source>
        <dbReference type="ARBA" id="ARBA00021549"/>
    </source>
</evidence>
<feature type="domain" description="General secretion pathway GspH" evidence="12">
    <location>
        <begin position="54"/>
        <end position="151"/>
    </location>
</feature>
<dbReference type="InterPro" id="IPR045584">
    <property type="entry name" value="Pilin-like"/>
</dbReference>
<organism evidence="13 14">
    <name type="scientific">Aquincola tertiaricarbonis</name>
    <dbReference type="NCBI Taxonomy" id="391953"/>
    <lineage>
        <taxon>Bacteria</taxon>
        <taxon>Pseudomonadati</taxon>
        <taxon>Pseudomonadota</taxon>
        <taxon>Betaproteobacteria</taxon>
        <taxon>Burkholderiales</taxon>
        <taxon>Sphaerotilaceae</taxon>
        <taxon>Aquincola</taxon>
    </lineage>
</organism>
<protein>
    <recommendedName>
        <fullName evidence="2">Type II secretion system protein H</fullName>
    </recommendedName>
    <alternativeName>
        <fullName evidence="10">General secretion pathway protein H</fullName>
    </alternativeName>
</protein>
<evidence type="ECO:0000259" key="12">
    <source>
        <dbReference type="Pfam" id="PF12019"/>
    </source>
</evidence>
<evidence type="ECO:0000313" key="14">
    <source>
        <dbReference type="Proteomes" id="UP001056201"/>
    </source>
</evidence>
<dbReference type="InterPro" id="IPR022346">
    <property type="entry name" value="T2SS_GspH"/>
</dbReference>
<evidence type="ECO:0000256" key="1">
    <source>
        <dbReference type="ARBA" id="ARBA00004377"/>
    </source>
</evidence>
<keyword evidence="4" id="KW-0488">Methylation</keyword>
<keyword evidence="3" id="KW-1003">Cell membrane</keyword>
<keyword evidence="8 11" id="KW-0472">Membrane</keyword>
<evidence type="ECO:0000256" key="6">
    <source>
        <dbReference type="ARBA" id="ARBA00022692"/>
    </source>
</evidence>